<name>A0A1H0ZG04_NATTX</name>
<feature type="region of interest" description="Disordered" evidence="1">
    <location>
        <begin position="1"/>
        <end position="20"/>
    </location>
</feature>
<sequence>MSNGTETVETPEPAINWRQTSSGLTLYEEGKPDAWIRMTFEAGVDPEHRLYMVCDECGSVFAQRTKPGKGTICGDCGATFDHD</sequence>
<evidence type="ECO:0000313" key="3">
    <source>
        <dbReference type="Proteomes" id="UP000198848"/>
    </source>
</evidence>
<evidence type="ECO:0000256" key="1">
    <source>
        <dbReference type="SAM" id="MobiDB-lite"/>
    </source>
</evidence>
<dbReference type="OrthoDB" id="165376at2157"/>
<dbReference type="AlphaFoldDB" id="A0A1H0ZG04"/>
<dbReference type="RefSeq" id="WP_170830939.1">
    <property type="nucleotide sequence ID" value="NZ_FNLC01000001.1"/>
</dbReference>
<gene>
    <name evidence="2" type="ORF">SAMN04489842_0267</name>
</gene>
<evidence type="ECO:0000313" key="2">
    <source>
        <dbReference type="EMBL" id="SDQ26259.1"/>
    </source>
</evidence>
<dbReference type="Proteomes" id="UP000198848">
    <property type="component" value="Unassembled WGS sequence"/>
</dbReference>
<dbReference type="EMBL" id="FNLC01000001">
    <property type="protein sequence ID" value="SDQ26259.1"/>
    <property type="molecule type" value="Genomic_DNA"/>
</dbReference>
<protein>
    <submittedName>
        <fullName evidence="2">Uncharacterized protein</fullName>
    </submittedName>
</protein>
<keyword evidence="3" id="KW-1185">Reference proteome</keyword>
<accession>A0A1H0ZG04</accession>
<proteinExistence type="predicted"/>
<organism evidence="2 3">
    <name type="scientific">Natronobacterium texcoconense</name>
    <dbReference type="NCBI Taxonomy" id="1095778"/>
    <lineage>
        <taxon>Archaea</taxon>
        <taxon>Methanobacteriati</taxon>
        <taxon>Methanobacteriota</taxon>
        <taxon>Stenosarchaea group</taxon>
        <taxon>Halobacteria</taxon>
        <taxon>Halobacteriales</taxon>
        <taxon>Natrialbaceae</taxon>
        <taxon>Natronobacterium</taxon>
    </lineage>
</organism>
<reference evidence="3" key="1">
    <citation type="submission" date="2016-10" db="EMBL/GenBank/DDBJ databases">
        <authorList>
            <person name="Varghese N."/>
            <person name="Submissions S."/>
        </authorList>
    </citation>
    <scope>NUCLEOTIDE SEQUENCE [LARGE SCALE GENOMIC DNA]</scope>
    <source>
        <strain evidence="3">DSM 24767</strain>
    </source>
</reference>